<sequence length="247" mass="27820">MTTDKENGYKVKTEVFEGPLPLLLNLIEKRKLLINDISLAKVTDDFIHHVENHGGFPIADSADFILVASTLLLIKSKSLLPELELTEEEQGNIEDLERRLKIYKEIVRLGSHVKNRFGADMIFGRNLGRITHSVFAPDRNVTAAAVRIAIADLIAEIPSLEELPRAAVKKIVSLEEMIENLSVRIRSSMKVSFREFSNYGKAEKVNVIVSFLAMLELVKRGIIDVIQDTHSADIQMETDRVEVPRYG</sequence>
<evidence type="ECO:0000313" key="3">
    <source>
        <dbReference type="Proteomes" id="UP000177269"/>
    </source>
</evidence>
<gene>
    <name evidence="2" type="ORF">A3G52_01990</name>
</gene>
<dbReference type="AlphaFoldDB" id="A0A1G2P5Z0"/>
<evidence type="ECO:0000313" key="2">
    <source>
        <dbReference type="EMBL" id="OHA42991.1"/>
    </source>
</evidence>
<name>A0A1G2P5Z0_9BACT</name>
<proteinExistence type="predicted"/>
<dbReference type="PANTHER" id="PTHR33969:SF2">
    <property type="entry name" value="SEGREGATION AND CONDENSATION PROTEIN A"/>
    <property type="match status" value="1"/>
</dbReference>
<accession>A0A1G2P5Z0</accession>
<dbReference type="Pfam" id="PF02616">
    <property type="entry name" value="SMC_ScpA"/>
    <property type="match status" value="2"/>
</dbReference>
<dbReference type="Gene3D" id="6.10.250.2410">
    <property type="match status" value="1"/>
</dbReference>
<dbReference type="PANTHER" id="PTHR33969">
    <property type="entry name" value="SEGREGATION AND CONDENSATION PROTEIN A"/>
    <property type="match status" value="1"/>
</dbReference>
<comment type="caution">
    <text evidence="2">The sequence shown here is derived from an EMBL/GenBank/DDBJ whole genome shotgun (WGS) entry which is preliminary data.</text>
</comment>
<evidence type="ECO:0000256" key="1">
    <source>
        <dbReference type="ARBA" id="ARBA00044777"/>
    </source>
</evidence>
<reference evidence="2 3" key="1">
    <citation type="journal article" date="2016" name="Nat. Commun.">
        <title>Thousands of microbial genomes shed light on interconnected biogeochemical processes in an aquifer system.</title>
        <authorList>
            <person name="Anantharaman K."/>
            <person name="Brown C.T."/>
            <person name="Hug L.A."/>
            <person name="Sharon I."/>
            <person name="Castelle C.J."/>
            <person name="Probst A.J."/>
            <person name="Thomas B.C."/>
            <person name="Singh A."/>
            <person name="Wilkins M.J."/>
            <person name="Karaoz U."/>
            <person name="Brodie E.L."/>
            <person name="Williams K.H."/>
            <person name="Hubbard S.S."/>
            <person name="Banfield J.F."/>
        </authorList>
    </citation>
    <scope>NUCLEOTIDE SEQUENCE [LARGE SCALE GENOMIC DNA]</scope>
</reference>
<protein>
    <recommendedName>
        <fullName evidence="1">Segregation and condensation protein A</fullName>
    </recommendedName>
</protein>
<organism evidence="2 3">
    <name type="scientific">Candidatus Taylorbacteria bacterium RIFCSPLOWO2_12_FULL_43_20</name>
    <dbReference type="NCBI Taxonomy" id="1802332"/>
    <lineage>
        <taxon>Bacteria</taxon>
        <taxon>Candidatus Tayloriibacteriota</taxon>
    </lineage>
</organism>
<dbReference type="EMBL" id="MHSK01000002">
    <property type="protein sequence ID" value="OHA42991.1"/>
    <property type="molecule type" value="Genomic_DNA"/>
</dbReference>
<dbReference type="InterPro" id="IPR003768">
    <property type="entry name" value="ScpA"/>
</dbReference>
<dbReference type="Proteomes" id="UP000177269">
    <property type="component" value="Unassembled WGS sequence"/>
</dbReference>